<evidence type="ECO:0000256" key="6">
    <source>
        <dbReference type="ARBA" id="ARBA00022737"/>
    </source>
</evidence>
<dbReference type="PANTHER" id="PTHR10937">
    <property type="entry name" value="GLUCOSAMINE--FRUCTOSE-6-PHOSPHATE AMINOTRANSFERASE, ISOMERIZING"/>
    <property type="match status" value="1"/>
</dbReference>
<keyword evidence="4 8" id="KW-0032">Aminotransferase</keyword>
<dbReference type="PANTHER" id="PTHR10937:SF0">
    <property type="entry name" value="GLUTAMINE--FRUCTOSE-6-PHOSPHATE TRANSAMINASE (ISOMERIZING)"/>
    <property type="match status" value="1"/>
</dbReference>
<comment type="function">
    <text evidence="8">Catalyzes the first step in hexosamine metabolism, converting fructose-6P into glucosamine-6P using glutamine as a nitrogen source.</text>
</comment>
<evidence type="ECO:0000256" key="2">
    <source>
        <dbReference type="ARBA" id="ARBA00012916"/>
    </source>
</evidence>
<keyword evidence="12" id="KW-1185">Reference proteome</keyword>
<dbReference type="InterPro" id="IPR035490">
    <property type="entry name" value="GlmS/FrlB_SIS"/>
</dbReference>
<dbReference type="EC" id="2.6.1.16" evidence="2 8"/>
<dbReference type="InterPro" id="IPR005855">
    <property type="entry name" value="GFAT"/>
</dbReference>
<name>A0ABS3N5F0_9BACI</name>
<reference evidence="11 12" key="1">
    <citation type="submission" date="2021-03" db="EMBL/GenBank/DDBJ databases">
        <title>Whole genome sequence of Metabacillus bambusae BG109.</title>
        <authorList>
            <person name="Jeong J.W."/>
        </authorList>
    </citation>
    <scope>NUCLEOTIDE SEQUENCE [LARGE SCALE GENOMIC DNA]</scope>
    <source>
        <strain evidence="11 12">BG109</strain>
    </source>
</reference>
<dbReference type="CDD" id="cd05009">
    <property type="entry name" value="SIS_GlmS_GlmD_2"/>
    <property type="match status" value="1"/>
</dbReference>
<comment type="subunit">
    <text evidence="8">Homodimer.</text>
</comment>
<keyword evidence="6" id="KW-0677">Repeat</keyword>
<comment type="subcellular location">
    <subcellularLocation>
        <location evidence="8">Cytoplasm</location>
    </subcellularLocation>
</comment>
<dbReference type="InterPro" id="IPR046348">
    <property type="entry name" value="SIS_dom_sf"/>
</dbReference>
<feature type="active site" description="Nucleophile; for GATase activity" evidence="8">
    <location>
        <position position="2"/>
    </location>
</feature>
<evidence type="ECO:0000313" key="12">
    <source>
        <dbReference type="Proteomes" id="UP000663981"/>
    </source>
</evidence>
<dbReference type="InterPro" id="IPR035466">
    <property type="entry name" value="GlmS/AgaS_SIS"/>
</dbReference>
<protein>
    <recommendedName>
        <fullName evidence="3 8">Glutamine--fructose-6-phosphate aminotransferase [isomerizing]</fullName>
        <ecNumber evidence="2 8">2.6.1.16</ecNumber>
    </recommendedName>
    <alternativeName>
        <fullName evidence="8">D-fructose-6-phosphate amidotransferase</fullName>
    </alternativeName>
    <alternativeName>
        <fullName evidence="8">GFAT</fullName>
    </alternativeName>
    <alternativeName>
        <fullName evidence="8">Glucosamine-6-phosphate synthase</fullName>
    </alternativeName>
    <alternativeName>
        <fullName evidence="8">Hexosephosphate aminotransferase</fullName>
    </alternativeName>
    <alternativeName>
        <fullName evidence="8">L-glutamine--D-fructose-6-phosphate amidotransferase</fullName>
    </alternativeName>
</protein>
<evidence type="ECO:0000259" key="9">
    <source>
        <dbReference type="PROSITE" id="PS51278"/>
    </source>
</evidence>
<evidence type="ECO:0000256" key="1">
    <source>
        <dbReference type="ARBA" id="ARBA00001031"/>
    </source>
</evidence>
<evidence type="ECO:0000256" key="5">
    <source>
        <dbReference type="ARBA" id="ARBA00022679"/>
    </source>
</evidence>
<comment type="caution">
    <text evidence="11">The sequence shown here is derived from an EMBL/GenBank/DDBJ whole genome shotgun (WGS) entry which is preliminary data.</text>
</comment>
<feature type="domain" description="SIS" evidence="10">
    <location>
        <begin position="284"/>
        <end position="423"/>
    </location>
</feature>
<organism evidence="11 12">
    <name type="scientific">Metabacillus bambusae</name>
    <dbReference type="NCBI Taxonomy" id="2795218"/>
    <lineage>
        <taxon>Bacteria</taxon>
        <taxon>Bacillati</taxon>
        <taxon>Bacillota</taxon>
        <taxon>Bacilli</taxon>
        <taxon>Bacillales</taxon>
        <taxon>Bacillaceae</taxon>
        <taxon>Metabacillus</taxon>
    </lineage>
</organism>
<comment type="catalytic activity">
    <reaction evidence="1 8">
        <text>D-fructose 6-phosphate + L-glutamine = D-glucosamine 6-phosphate + L-glutamate</text>
        <dbReference type="Rhea" id="RHEA:13237"/>
        <dbReference type="ChEBI" id="CHEBI:29985"/>
        <dbReference type="ChEBI" id="CHEBI:58359"/>
        <dbReference type="ChEBI" id="CHEBI:58725"/>
        <dbReference type="ChEBI" id="CHEBI:61527"/>
        <dbReference type="EC" id="2.6.1.16"/>
    </reaction>
</comment>
<sequence length="601" mass="66075">MCGIVGYIGKQDAKEILLKGLEKLEYRGYDSAGIAAMNNEGVHIFKEKGRIAELRESVDEQVEASTGIGHTRWATHGVPSRVNAHPHQSTTSRFTLVHNGVIENYAILKREYLQDVQLKSDTDTEVIVQVIEKFVANGLEVEEAFRQTLSILKGSYAIGLLDEQNPNMIYVAKNKSPLLVGLGDGSFNVVASDAMAMLQVTDQYVEIMDKEMVFVERESVTIKDLQGNVIERAPYKAELDASDIEKGTYPHYMLKEIDEQPLVTRRIIEKYRNEDGGLTVDAEIVNAVNAADRIYIIAAGTSYHAGLVGKQFIENWAKIPVEVHIASEFSYNMPLLSENPLFIFISQSGETADSRAVLVQIKELGHKALTITNVQGSTLSREADYTLLLHAGPEIAVASTKAYTAQLAVLSILAAVAAYGKGRTLEFDLTKELGIVANAMEVLCDQKEEMEAIAREYLSTTRNAFFIGRSVDYYVGLEGSLKLKEISYIQAEGFAGGELKHGTIALIENGTPIIALATQEHVNLSIRGNVKEVVARGANPCIITMKGLEEEDDRFVLPSVHEQLSPLAAVVPLQLISYYAALHRGCDVDKPRNLAKSVTVE</sequence>
<dbReference type="PROSITE" id="PS51278">
    <property type="entry name" value="GATASE_TYPE_2"/>
    <property type="match status" value="1"/>
</dbReference>
<keyword evidence="5 8" id="KW-0808">Transferase</keyword>
<keyword evidence="8" id="KW-0963">Cytoplasm</keyword>
<feature type="domain" description="SIS" evidence="10">
    <location>
        <begin position="453"/>
        <end position="591"/>
    </location>
</feature>
<feature type="active site" description="For Fru-6P isomerization activity" evidence="8">
    <location>
        <position position="596"/>
    </location>
</feature>
<dbReference type="GO" id="GO:0004360">
    <property type="term" value="F:glutamine-fructose-6-phosphate transaminase (isomerizing) activity"/>
    <property type="evidence" value="ECO:0007669"/>
    <property type="project" value="UniProtKB-EC"/>
</dbReference>
<dbReference type="PROSITE" id="PS51464">
    <property type="entry name" value="SIS"/>
    <property type="match status" value="2"/>
</dbReference>
<evidence type="ECO:0000256" key="3">
    <source>
        <dbReference type="ARBA" id="ARBA00016090"/>
    </source>
</evidence>
<evidence type="ECO:0000313" key="11">
    <source>
        <dbReference type="EMBL" id="MBO1513510.1"/>
    </source>
</evidence>
<dbReference type="Pfam" id="PF01380">
    <property type="entry name" value="SIS"/>
    <property type="match status" value="2"/>
</dbReference>
<feature type="domain" description="Glutamine amidotransferase type-2" evidence="9">
    <location>
        <begin position="2"/>
        <end position="218"/>
    </location>
</feature>
<dbReference type="Pfam" id="PF13522">
    <property type="entry name" value="GATase_6"/>
    <property type="match status" value="1"/>
</dbReference>
<dbReference type="NCBIfam" id="TIGR01135">
    <property type="entry name" value="glmS"/>
    <property type="match status" value="1"/>
</dbReference>
<dbReference type="SUPFAM" id="SSF56235">
    <property type="entry name" value="N-terminal nucleophile aminohydrolases (Ntn hydrolases)"/>
    <property type="match status" value="1"/>
</dbReference>
<dbReference type="Proteomes" id="UP000663981">
    <property type="component" value="Unassembled WGS sequence"/>
</dbReference>
<dbReference type="RefSeq" id="WP_207980469.1">
    <property type="nucleotide sequence ID" value="NZ_JAGDEL010000015.1"/>
</dbReference>
<proteinExistence type="inferred from homology"/>
<feature type="initiator methionine" description="Removed" evidence="8">
    <location>
        <position position="1"/>
    </location>
</feature>
<accession>A0ABS3N5F0</accession>
<keyword evidence="7" id="KW-0315">Glutamine amidotransferase</keyword>
<dbReference type="InterPro" id="IPR047084">
    <property type="entry name" value="GFAT_N"/>
</dbReference>
<dbReference type="CDD" id="cd00714">
    <property type="entry name" value="GFAT"/>
    <property type="match status" value="1"/>
</dbReference>
<dbReference type="SUPFAM" id="SSF53697">
    <property type="entry name" value="SIS domain"/>
    <property type="match status" value="1"/>
</dbReference>
<evidence type="ECO:0000256" key="7">
    <source>
        <dbReference type="ARBA" id="ARBA00022962"/>
    </source>
</evidence>
<dbReference type="InterPro" id="IPR029055">
    <property type="entry name" value="Ntn_hydrolases_N"/>
</dbReference>
<dbReference type="InterPro" id="IPR017932">
    <property type="entry name" value="GATase_2_dom"/>
</dbReference>
<dbReference type="Gene3D" id="3.60.20.10">
    <property type="entry name" value="Glutamine Phosphoribosylpyrophosphate, subunit 1, domain 1"/>
    <property type="match status" value="1"/>
</dbReference>
<dbReference type="InterPro" id="IPR001347">
    <property type="entry name" value="SIS_dom"/>
</dbReference>
<dbReference type="HAMAP" id="MF_00164">
    <property type="entry name" value="GlmS"/>
    <property type="match status" value="1"/>
</dbReference>
<dbReference type="CDD" id="cd05008">
    <property type="entry name" value="SIS_GlmS_GlmD_1"/>
    <property type="match status" value="1"/>
</dbReference>
<evidence type="ECO:0000259" key="10">
    <source>
        <dbReference type="PROSITE" id="PS51464"/>
    </source>
</evidence>
<gene>
    <name evidence="8 11" type="primary">glmS</name>
    <name evidence="11" type="ORF">I7822_17865</name>
</gene>
<dbReference type="NCBIfam" id="NF001484">
    <property type="entry name" value="PRK00331.1"/>
    <property type="match status" value="1"/>
</dbReference>
<dbReference type="Gene3D" id="3.40.50.10490">
    <property type="entry name" value="Glucose-6-phosphate isomerase like protein, domain 1"/>
    <property type="match status" value="2"/>
</dbReference>
<evidence type="ECO:0000256" key="4">
    <source>
        <dbReference type="ARBA" id="ARBA00022576"/>
    </source>
</evidence>
<dbReference type="EMBL" id="JAGDEL010000015">
    <property type="protein sequence ID" value="MBO1513510.1"/>
    <property type="molecule type" value="Genomic_DNA"/>
</dbReference>
<evidence type="ECO:0000256" key="8">
    <source>
        <dbReference type="HAMAP-Rule" id="MF_00164"/>
    </source>
</evidence>